<dbReference type="InterPro" id="IPR050445">
    <property type="entry name" value="Bact_polysacc_biosynth/exp"/>
</dbReference>
<feature type="domain" description="AAA" evidence="9">
    <location>
        <begin position="31"/>
        <end position="171"/>
    </location>
</feature>
<comment type="catalytic activity">
    <reaction evidence="8">
        <text>L-tyrosyl-[protein] + ATP = O-phospho-L-tyrosyl-[protein] + ADP + H(+)</text>
        <dbReference type="Rhea" id="RHEA:10596"/>
        <dbReference type="Rhea" id="RHEA-COMP:10136"/>
        <dbReference type="Rhea" id="RHEA-COMP:20101"/>
        <dbReference type="ChEBI" id="CHEBI:15378"/>
        <dbReference type="ChEBI" id="CHEBI:30616"/>
        <dbReference type="ChEBI" id="CHEBI:46858"/>
        <dbReference type="ChEBI" id="CHEBI:61978"/>
        <dbReference type="ChEBI" id="CHEBI:456216"/>
        <dbReference type="EC" id="2.7.10.2"/>
    </reaction>
</comment>
<evidence type="ECO:0000313" key="10">
    <source>
        <dbReference type="EMBL" id="TBL70849.1"/>
    </source>
</evidence>
<keyword evidence="6" id="KW-0067">ATP-binding</keyword>
<evidence type="ECO:0000256" key="3">
    <source>
        <dbReference type="ARBA" id="ARBA00022679"/>
    </source>
</evidence>
<dbReference type="NCBIfam" id="TIGR01007">
    <property type="entry name" value="eps_fam"/>
    <property type="match status" value="1"/>
</dbReference>
<organism evidence="10 11">
    <name type="scientific">Paenibacillus thalictri</name>
    <dbReference type="NCBI Taxonomy" id="2527873"/>
    <lineage>
        <taxon>Bacteria</taxon>
        <taxon>Bacillati</taxon>
        <taxon>Bacillota</taxon>
        <taxon>Bacilli</taxon>
        <taxon>Bacillales</taxon>
        <taxon>Paenibacillaceae</taxon>
        <taxon>Paenibacillus</taxon>
    </lineage>
</organism>
<dbReference type="Proteomes" id="UP000293142">
    <property type="component" value="Unassembled WGS sequence"/>
</dbReference>
<dbReference type="PANTHER" id="PTHR32309">
    <property type="entry name" value="TYROSINE-PROTEIN KINASE"/>
    <property type="match status" value="1"/>
</dbReference>
<comment type="caution">
    <text evidence="10">The sequence shown here is derived from an EMBL/GenBank/DDBJ whole genome shotgun (WGS) entry which is preliminary data.</text>
</comment>
<dbReference type="RefSeq" id="WP_131017566.1">
    <property type="nucleotide sequence ID" value="NZ_SIRE01000029.1"/>
</dbReference>
<dbReference type="InterPro" id="IPR005702">
    <property type="entry name" value="Wzc-like_C"/>
</dbReference>
<proteinExistence type="inferred from homology"/>
<dbReference type="InterPro" id="IPR027417">
    <property type="entry name" value="P-loop_NTPase"/>
</dbReference>
<keyword evidence="5 10" id="KW-0418">Kinase</keyword>
<sequence length="214" mass="23318">MLRSINNMHIPESFKSLRTNIRFALRGLDSQVILVTSAVDGEGKSTNAFLLAAACAIDNKKVLLIDADMRRPSIHELASIVNRSGLSNVLSQQCSIAEAIRETGIAGFHVITSGPTVNHLPELLASNQMKLMLYELRKAYDVIIIDSPPMLRVTDAQILASLADGVLLVVGYGKTKSKLIKKVKVQLERANARILGAVLNKVPRSSESYSAYYG</sequence>
<reference evidence="10 11" key="1">
    <citation type="submission" date="2019-02" db="EMBL/GenBank/DDBJ databases">
        <title>Paenibacillus sp. nov., isolated from surface-sterilized tissue of Thalictrum simplex L.</title>
        <authorList>
            <person name="Tuo L."/>
        </authorList>
    </citation>
    <scope>NUCLEOTIDE SEQUENCE [LARGE SCALE GENOMIC DNA]</scope>
    <source>
        <strain evidence="10 11">N2SHLJ1</strain>
    </source>
</reference>
<evidence type="ECO:0000256" key="1">
    <source>
        <dbReference type="ARBA" id="ARBA00007316"/>
    </source>
</evidence>
<keyword evidence="11" id="KW-1185">Reference proteome</keyword>
<dbReference type="EC" id="2.7.10.2" evidence="2"/>
<dbReference type="GO" id="GO:0004715">
    <property type="term" value="F:non-membrane spanning protein tyrosine kinase activity"/>
    <property type="evidence" value="ECO:0007669"/>
    <property type="project" value="UniProtKB-EC"/>
</dbReference>
<dbReference type="GO" id="GO:0005524">
    <property type="term" value="F:ATP binding"/>
    <property type="evidence" value="ECO:0007669"/>
    <property type="project" value="UniProtKB-KW"/>
</dbReference>
<evidence type="ECO:0000313" key="11">
    <source>
        <dbReference type="Proteomes" id="UP000293142"/>
    </source>
</evidence>
<evidence type="ECO:0000256" key="7">
    <source>
        <dbReference type="ARBA" id="ARBA00023137"/>
    </source>
</evidence>
<name>A0A4Q9DFR7_9BACL</name>
<dbReference type="CDD" id="cd05387">
    <property type="entry name" value="BY-kinase"/>
    <property type="match status" value="1"/>
</dbReference>
<accession>A0A4Q9DFR7</accession>
<evidence type="ECO:0000256" key="2">
    <source>
        <dbReference type="ARBA" id="ARBA00011903"/>
    </source>
</evidence>
<comment type="similarity">
    <text evidence="1">Belongs to the CpsD/CapB family.</text>
</comment>
<dbReference type="AlphaFoldDB" id="A0A4Q9DFR7"/>
<dbReference type="OrthoDB" id="9794577at2"/>
<evidence type="ECO:0000259" key="9">
    <source>
        <dbReference type="Pfam" id="PF13614"/>
    </source>
</evidence>
<dbReference type="EMBL" id="SIRE01000029">
    <property type="protein sequence ID" value="TBL70849.1"/>
    <property type="molecule type" value="Genomic_DNA"/>
</dbReference>
<dbReference type="Pfam" id="PF13614">
    <property type="entry name" value="AAA_31"/>
    <property type="match status" value="1"/>
</dbReference>
<dbReference type="PANTHER" id="PTHR32309:SF13">
    <property type="entry name" value="FERRIC ENTEROBACTIN TRANSPORT PROTEIN FEPE"/>
    <property type="match status" value="1"/>
</dbReference>
<keyword evidence="4" id="KW-0547">Nucleotide-binding</keyword>
<dbReference type="InterPro" id="IPR025669">
    <property type="entry name" value="AAA_dom"/>
</dbReference>
<gene>
    <name evidence="10" type="ORF">EYB31_31895</name>
</gene>
<evidence type="ECO:0000256" key="5">
    <source>
        <dbReference type="ARBA" id="ARBA00022777"/>
    </source>
</evidence>
<keyword evidence="3 10" id="KW-0808">Transferase</keyword>
<keyword evidence="7" id="KW-0829">Tyrosine-protein kinase</keyword>
<dbReference type="SUPFAM" id="SSF52540">
    <property type="entry name" value="P-loop containing nucleoside triphosphate hydrolases"/>
    <property type="match status" value="1"/>
</dbReference>
<protein>
    <recommendedName>
        <fullName evidence="2">non-specific protein-tyrosine kinase</fullName>
        <ecNumber evidence="2">2.7.10.2</ecNumber>
    </recommendedName>
</protein>
<dbReference type="Gene3D" id="3.40.50.300">
    <property type="entry name" value="P-loop containing nucleotide triphosphate hydrolases"/>
    <property type="match status" value="1"/>
</dbReference>
<evidence type="ECO:0000256" key="4">
    <source>
        <dbReference type="ARBA" id="ARBA00022741"/>
    </source>
</evidence>
<dbReference type="GO" id="GO:0005886">
    <property type="term" value="C:plasma membrane"/>
    <property type="evidence" value="ECO:0007669"/>
    <property type="project" value="TreeGrafter"/>
</dbReference>
<evidence type="ECO:0000256" key="8">
    <source>
        <dbReference type="ARBA" id="ARBA00051245"/>
    </source>
</evidence>
<evidence type="ECO:0000256" key="6">
    <source>
        <dbReference type="ARBA" id="ARBA00022840"/>
    </source>
</evidence>